<keyword evidence="2" id="KW-0325">Glycoprotein</keyword>
<dbReference type="GO" id="GO:0004309">
    <property type="term" value="F:exopolyphosphatase activity"/>
    <property type="evidence" value="ECO:0007669"/>
    <property type="project" value="TreeGrafter"/>
</dbReference>
<dbReference type="Gene3D" id="3.60.21.10">
    <property type="match status" value="1"/>
</dbReference>
<sequence length="638" mass="74927">MSAGQQLKAIDVNENMKYHFGKHFSKIKNQARKVFSPILEGVQENNDTKISSELQFFVNCYTCQTTLDNIFDAAQEPLNRQLIIAGISNLCKNKYSSTVCIEMTNLFMTLIFDNIFEISLERDFVCSYLFPVCDRDENKHKEYKVLKLDEYIDRILADKPELIQNDDYIENLYKYIEENEPNPPTYKIMHMSDWHVDFRYQEGAKRNCRDEICCQAEHGFPTEEKEKARKYGEFTCDIPYVTAEKQMELLSQMVDEKIDMIVWTGDQIGHDLHNVTPLEIIETIDTLSKLIKIYFPETPVIPTVGNHDFYPPNYQAFNATFTDHLHQISEIWRMFLSDNDAIQKFTEYGYYKTDMPKSITDITGQKASILGMNSQTCYMYNYGLFNETNDAAKQLAWLEEILAQAEKDNELIIIAAHMSPGDYNCITQWSNRYQALVERYQHIIRFSMYGHDHRELYDVVRAFKSKKPIHVEQAAGALGTYNLVNPSVRIYTMHAKYHIPIEQKTYEFNLDEANSGNFRFRLLTDMKKDFGLKNLGPAEYSRLSERFLEDADISQQYSKQVILISQQQYRHTWKNGVESLKYCDKECRKSMYCESYDANNNWKVSCADLDFSYVRYTEYSFGKLLNPWVERKNKDQKQ</sequence>
<dbReference type="GO" id="GO:0005615">
    <property type="term" value="C:extracellular space"/>
    <property type="evidence" value="ECO:0007669"/>
    <property type="project" value="TreeGrafter"/>
</dbReference>
<dbReference type="InParanoid" id="A0A078BBB8"/>
<keyword evidence="1" id="KW-0378">Hydrolase</keyword>
<keyword evidence="5" id="KW-1185">Reference proteome</keyword>
<dbReference type="GO" id="GO:0008081">
    <property type="term" value="F:phosphoric diester hydrolase activity"/>
    <property type="evidence" value="ECO:0007669"/>
    <property type="project" value="TreeGrafter"/>
</dbReference>
<proteinExistence type="predicted"/>
<accession>A0A078BBB8</accession>
<gene>
    <name evidence="4" type="primary">Contig12661.g13511</name>
    <name evidence="4" type="ORF">STYLEM_19696</name>
</gene>
<dbReference type="InterPro" id="IPR041805">
    <property type="entry name" value="ASMase/PPN1_MPP"/>
</dbReference>
<dbReference type="OrthoDB" id="282973at2759"/>
<dbReference type="SUPFAM" id="SSF56300">
    <property type="entry name" value="Metallo-dependent phosphatases"/>
    <property type="match status" value="1"/>
</dbReference>
<evidence type="ECO:0000259" key="3">
    <source>
        <dbReference type="Pfam" id="PF00149"/>
    </source>
</evidence>
<dbReference type="EMBL" id="CCKQ01018579">
    <property type="protein sequence ID" value="CDW90552.1"/>
    <property type="molecule type" value="Genomic_DNA"/>
</dbReference>
<dbReference type="AlphaFoldDB" id="A0A078BBB8"/>
<evidence type="ECO:0000256" key="1">
    <source>
        <dbReference type="ARBA" id="ARBA00022801"/>
    </source>
</evidence>
<dbReference type="InterPro" id="IPR011001">
    <property type="entry name" value="Saposin-like"/>
</dbReference>
<dbReference type="GO" id="GO:0006798">
    <property type="term" value="P:polyphosphate catabolic process"/>
    <property type="evidence" value="ECO:0007669"/>
    <property type="project" value="TreeGrafter"/>
</dbReference>
<dbReference type="CDD" id="cd00842">
    <property type="entry name" value="MPP_ASMase"/>
    <property type="match status" value="1"/>
</dbReference>
<dbReference type="Proteomes" id="UP000039865">
    <property type="component" value="Unassembled WGS sequence"/>
</dbReference>
<dbReference type="OMA" id="NCRDEIC"/>
<dbReference type="Pfam" id="PF00149">
    <property type="entry name" value="Metallophos"/>
    <property type="match status" value="1"/>
</dbReference>
<dbReference type="GO" id="GO:0000298">
    <property type="term" value="F:endopolyphosphatase activity"/>
    <property type="evidence" value="ECO:0007669"/>
    <property type="project" value="TreeGrafter"/>
</dbReference>
<dbReference type="InterPro" id="IPR029052">
    <property type="entry name" value="Metallo-depent_PP-like"/>
</dbReference>
<organism evidence="4 5">
    <name type="scientific">Stylonychia lemnae</name>
    <name type="common">Ciliate</name>
    <dbReference type="NCBI Taxonomy" id="5949"/>
    <lineage>
        <taxon>Eukaryota</taxon>
        <taxon>Sar</taxon>
        <taxon>Alveolata</taxon>
        <taxon>Ciliophora</taxon>
        <taxon>Intramacronucleata</taxon>
        <taxon>Spirotrichea</taxon>
        <taxon>Stichotrichia</taxon>
        <taxon>Sporadotrichida</taxon>
        <taxon>Oxytrichidae</taxon>
        <taxon>Stylonychinae</taxon>
        <taxon>Stylonychia</taxon>
    </lineage>
</organism>
<dbReference type="SUPFAM" id="SSF47862">
    <property type="entry name" value="Saposin"/>
    <property type="match status" value="1"/>
</dbReference>
<reference evidence="4 5" key="1">
    <citation type="submission" date="2014-06" db="EMBL/GenBank/DDBJ databases">
        <authorList>
            <person name="Swart Estienne"/>
        </authorList>
    </citation>
    <scope>NUCLEOTIDE SEQUENCE [LARGE SCALE GENOMIC DNA]</scope>
    <source>
        <strain evidence="4 5">130c</strain>
    </source>
</reference>
<dbReference type="PANTHER" id="PTHR10340:SF55">
    <property type="entry name" value="ENDOPOLYPHOSPHATASE"/>
    <property type="match status" value="1"/>
</dbReference>
<dbReference type="InterPro" id="IPR004843">
    <property type="entry name" value="Calcineurin-like_PHP"/>
</dbReference>
<evidence type="ECO:0000313" key="4">
    <source>
        <dbReference type="EMBL" id="CDW90552.1"/>
    </source>
</evidence>
<feature type="domain" description="Calcineurin-like phosphoesterase" evidence="3">
    <location>
        <begin position="187"/>
        <end position="454"/>
    </location>
</feature>
<protein>
    <submittedName>
        <fullName evidence="4">Ser thr protein phosphatase family protein</fullName>
    </submittedName>
</protein>
<name>A0A078BBB8_STYLE</name>
<dbReference type="PANTHER" id="PTHR10340">
    <property type="entry name" value="SPHINGOMYELIN PHOSPHODIESTERASE"/>
    <property type="match status" value="1"/>
</dbReference>
<evidence type="ECO:0000256" key="2">
    <source>
        <dbReference type="ARBA" id="ARBA00023180"/>
    </source>
</evidence>
<evidence type="ECO:0000313" key="5">
    <source>
        <dbReference type="Proteomes" id="UP000039865"/>
    </source>
</evidence>